<dbReference type="EMBL" id="AQFM01000040">
    <property type="protein sequence ID" value="EOR06025.1"/>
    <property type="molecule type" value="Genomic_DNA"/>
</dbReference>
<dbReference type="Proteomes" id="UP000016201">
    <property type="component" value="Unassembled WGS sequence"/>
</dbReference>
<dbReference type="eggNOG" id="ENOG5031TJ3">
    <property type="taxonomic scope" value="Bacteria"/>
</dbReference>
<dbReference type="AlphaFoldDB" id="R9AVF6"/>
<dbReference type="Gene3D" id="2.40.30.20">
    <property type="match status" value="1"/>
</dbReference>
<protein>
    <submittedName>
        <fullName evidence="1">Uncharacterized protein</fullName>
    </submittedName>
</protein>
<comment type="caution">
    <text evidence="1">The sequence shown here is derived from an EMBL/GenBank/DDBJ whole genome shotgun (WGS) entry which is preliminary data.</text>
</comment>
<dbReference type="RefSeq" id="WP_016167871.1">
    <property type="nucleotide sequence ID" value="NZ_JHZG01000011.1"/>
</dbReference>
<name>R9AVF6_9GAMM</name>
<evidence type="ECO:0000313" key="2">
    <source>
        <dbReference type="Proteomes" id="UP000016201"/>
    </source>
</evidence>
<accession>R9AVF6</accession>
<organism evidence="1 2">
    <name type="scientific">Acinetobacter tandoii DSM 14970 = CIP 107469</name>
    <dbReference type="NCBI Taxonomy" id="1120927"/>
    <lineage>
        <taxon>Bacteria</taxon>
        <taxon>Pseudomonadati</taxon>
        <taxon>Pseudomonadota</taxon>
        <taxon>Gammaproteobacteria</taxon>
        <taxon>Moraxellales</taxon>
        <taxon>Moraxellaceae</taxon>
        <taxon>Acinetobacter</taxon>
    </lineage>
</organism>
<dbReference type="OrthoDB" id="6696432at2"/>
<proteinExistence type="predicted"/>
<dbReference type="InterPro" id="IPR023366">
    <property type="entry name" value="ATP_synth_asu-like_sf"/>
</dbReference>
<sequence>MVASTDLKFYVHTNNNAPQLINNFGCMIDVLDACLVNGFGAQTIATLTASGTTVTATFGAAHNFMQYQVIKIAGANQTEFNGEHRILTVPNANTITFQLVSVPSVNTPTGAMTCSLPPLGWSKPFSAAGKAAYRSNNTLLPSRPYLRVVDALDPAYTSTFAKYAKVGIVEDMTDIDAMLGVQAPYDTTAPTKNWVGTGSGTSAVNGWAKWYYAASTHNYDYSSDDATAISGNRQWILIGNRDYFYILPSSIPSNNAALIYGFGAFDTLLNVDSANTFLSATWLYQTAGTAYYRSQGSAGSSNVGSIKLILQRSYNQSANYSSASTVSLGVMPDNAGTGIQNYIADKSVANVIPFSPVFLRETVIRGQLPNLFWLFQNLPYSHYSIFEKSNELFIAVNIASLSSSQSGQAVFKIGDM</sequence>
<keyword evidence="2" id="KW-1185">Reference proteome</keyword>
<gene>
    <name evidence="1" type="ORF">I593_02843</name>
</gene>
<dbReference type="PATRIC" id="fig|1120927.3.peg.2766"/>
<reference evidence="1 2" key="1">
    <citation type="submission" date="2013-03" db="EMBL/GenBank/DDBJ databases">
        <title>The Genome Sequence of Acinetobacter tandoii CIP 107469.</title>
        <authorList>
            <consortium name="The Broad Institute Genome Sequencing Platform"/>
            <consortium name="The Broad Institute Genome Sequencing Center for Infectious Disease"/>
            <person name="Cerqueira G."/>
            <person name="Feldgarden M."/>
            <person name="Courvalin P."/>
            <person name="Perichon B."/>
            <person name="Grillot-Courvalin C."/>
            <person name="Clermont D."/>
            <person name="Rocha E."/>
            <person name="Yoon E.-J."/>
            <person name="Nemec A."/>
            <person name="Walker B."/>
            <person name="Young S.K."/>
            <person name="Zeng Q."/>
            <person name="Gargeya S."/>
            <person name="Fitzgerald M."/>
            <person name="Haas B."/>
            <person name="Abouelleil A."/>
            <person name="Alvarado L."/>
            <person name="Arachchi H.M."/>
            <person name="Berlin A.M."/>
            <person name="Chapman S.B."/>
            <person name="Dewar J."/>
            <person name="Goldberg J."/>
            <person name="Griggs A."/>
            <person name="Gujja S."/>
            <person name="Hansen M."/>
            <person name="Howarth C."/>
            <person name="Imamovic A."/>
            <person name="Larimer J."/>
            <person name="McCowan C."/>
            <person name="Murphy C."/>
            <person name="Neiman D."/>
            <person name="Pearson M."/>
            <person name="Priest M."/>
            <person name="Roberts A."/>
            <person name="Saif S."/>
            <person name="Shea T."/>
            <person name="Sisk P."/>
            <person name="Sykes S."/>
            <person name="Wortman J."/>
            <person name="Nusbaum C."/>
            <person name="Birren B."/>
        </authorList>
    </citation>
    <scope>NUCLEOTIDE SEQUENCE [LARGE SCALE GENOMIC DNA]</scope>
    <source>
        <strain evidence="1 2">CIP 107469</strain>
    </source>
</reference>
<evidence type="ECO:0000313" key="1">
    <source>
        <dbReference type="EMBL" id="EOR06025.1"/>
    </source>
</evidence>